<gene>
    <name evidence="3" type="ORF">IPK02_01545</name>
</gene>
<feature type="compositionally biased region" description="Low complexity" evidence="1">
    <location>
        <begin position="97"/>
        <end position="112"/>
    </location>
</feature>
<evidence type="ECO:0000256" key="2">
    <source>
        <dbReference type="SAM" id="SignalP"/>
    </source>
</evidence>
<keyword evidence="2" id="KW-0732">Signal</keyword>
<accession>A0A935T4B7</accession>
<organism evidence="3 4">
    <name type="scientific">Candidatus Accumulibacter affinis</name>
    <dbReference type="NCBI Taxonomy" id="2954384"/>
    <lineage>
        <taxon>Bacteria</taxon>
        <taxon>Pseudomonadati</taxon>
        <taxon>Pseudomonadota</taxon>
        <taxon>Betaproteobacteria</taxon>
        <taxon>Candidatus Accumulibacter</taxon>
    </lineage>
</organism>
<feature type="chain" id="PRO_5037898057" description="Flagellar hook-length control protein FliK" evidence="2">
    <location>
        <begin position="17"/>
        <end position="246"/>
    </location>
</feature>
<evidence type="ECO:0000313" key="3">
    <source>
        <dbReference type="EMBL" id="MBK7952733.1"/>
    </source>
</evidence>
<feature type="region of interest" description="Disordered" evidence="1">
    <location>
        <begin position="51"/>
        <end position="73"/>
    </location>
</feature>
<feature type="region of interest" description="Disordered" evidence="1">
    <location>
        <begin position="85"/>
        <end position="112"/>
    </location>
</feature>
<evidence type="ECO:0000313" key="4">
    <source>
        <dbReference type="Proteomes" id="UP000706151"/>
    </source>
</evidence>
<dbReference type="Proteomes" id="UP000706151">
    <property type="component" value="Unassembled WGS sequence"/>
</dbReference>
<feature type="signal peptide" evidence="2">
    <location>
        <begin position="1"/>
        <end position="16"/>
    </location>
</feature>
<dbReference type="AlphaFoldDB" id="A0A935T4B7"/>
<dbReference type="EMBL" id="JADJOT010000002">
    <property type="protein sequence ID" value="MBK7952733.1"/>
    <property type="molecule type" value="Genomic_DNA"/>
</dbReference>
<feature type="region of interest" description="Disordered" evidence="1">
    <location>
        <begin position="221"/>
        <end position="246"/>
    </location>
</feature>
<evidence type="ECO:0008006" key="5">
    <source>
        <dbReference type="Google" id="ProtNLM"/>
    </source>
</evidence>
<evidence type="ECO:0000256" key="1">
    <source>
        <dbReference type="SAM" id="MobiDB-lite"/>
    </source>
</evidence>
<sequence length="246" mass="24356">MTIAIVATFAAIPATAAARATVGPVATGAPNSKAAFAGLLLGLPATATEPLAEDELPPSDSAAVAPEASPTGTDPQILLALALPLPPLQPPGQENNPSPTIAAARPTPAASLPTATPAAFAALDAVVHDRHASDPGPAAATLPAAAGQAAKFAVANFTAPLAEPTPANEPEPGLATSTLSTLAAPLAHPANDSAELPPGIPTPLRDPLLGGRLWSEIAVVRGQRKAVRQTHSTSATTGVDRDHAEP</sequence>
<protein>
    <recommendedName>
        <fullName evidence="5">Flagellar hook-length control protein FliK</fullName>
    </recommendedName>
</protein>
<proteinExistence type="predicted"/>
<name>A0A935T4B7_9PROT</name>
<reference evidence="3 4" key="1">
    <citation type="submission" date="2020-10" db="EMBL/GenBank/DDBJ databases">
        <title>Connecting structure to function with the recovery of over 1000 high-quality activated sludge metagenome-assembled genomes encoding full-length rRNA genes using long-read sequencing.</title>
        <authorList>
            <person name="Singleton C.M."/>
            <person name="Petriglieri F."/>
            <person name="Kristensen J.M."/>
            <person name="Kirkegaard R.H."/>
            <person name="Michaelsen T.Y."/>
            <person name="Andersen M.H."/>
            <person name="Karst S.M."/>
            <person name="Dueholm M.S."/>
            <person name="Nielsen P.H."/>
            <person name="Albertsen M."/>
        </authorList>
    </citation>
    <scope>NUCLEOTIDE SEQUENCE [LARGE SCALE GENOMIC DNA]</scope>
    <source>
        <strain evidence="3">Fred_18-Q3-R57-64_BAT3C.720</strain>
    </source>
</reference>
<comment type="caution">
    <text evidence="3">The sequence shown here is derived from an EMBL/GenBank/DDBJ whole genome shotgun (WGS) entry which is preliminary data.</text>
</comment>